<evidence type="ECO:0000256" key="1">
    <source>
        <dbReference type="ARBA" id="ARBA00022821"/>
    </source>
</evidence>
<protein>
    <submittedName>
        <fullName evidence="3">Disease resistance protein At3g14460</fullName>
    </submittedName>
</protein>
<dbReference type="RefSeq" id="XP_040948750.1">
    <property type="nucleotide sequence ID" value="XM_041092816.1"/>
</dbReference>
<reference evidence="2" key="1">
    <citation type="journal article" date="2020" name="Nat. Genet.">
        <title>Genomic diversifications of five Gossypium allopolyploid species and their impact on cotton improvement.</title>
        <authorList>
            <person name="Chen Z.J."/>
            <person name="Sreedasyam A."/>
            <person name="Ando A."/>
            <person name="Song Q."/>
            <person name="De Santiago L.M."/>
            <person name="Hulse-Kemp A.M."/>
            <person name="Ding M."/>
            <person name="Ye W."/>
            <person name="Kirkbride R.C."/>
            <person name="Jenkins J."/>
            <person name="Plott C."/>
            <person name="Lovell J."/>
            <person name="Lin Y.M."/>
            <person name="Vaughn R."/>
            <person name="Liu B."/>
            <person name="Simpson S."/>
            <person name="Scheffler B.E."/>
            <person name="Wen L."/>
            <person name="Saski C.A."/>
            <person name="Grover C.E."/>
            <person name="Hu G."/>
            <person name="Conover J.L."/>
            <person name="Carlson J.W."/>
            <person name="Shu S."/>
            <person name="Boston L.B."/>
            <person name="Williams M."/>
            <person name="Peterson D.G."/>
            <person name="McGee K."/>
            <person name="Jones D.C."/>
            <person name="Wendel J.F."/>
            <person name="Stelly D.M."/>
            <person name="Grimwood J."/>
            <person name="Schmutz J."/>
        </authorList>
    </citation>
    <scope>NUCLEOTIDE SEQUENCE [LARGE SCALE GENOMIC DNA]</scope>
    <source>
        <strain evidence="2">cv. TM-1</strain>
    </source>
</reference>
<dbReference type="PANTHER" id="PTHR36766:SF40">
    <property type="entry name" value="DISEASE RESISTANCE PROTEIN RGA3"/>
    <property type="match status" value="1"/>
</dbReference>
<evidence type="ECO:0000313" key="3">
    <source>
        <dbReference type="RefSeq" id="XP_040948750.1"/>
    </source>
</evidence>
<organism evidence="2 3">
    <name type="scientific">Gossypium hirsutum</name>
    <name type="common">Upland cotton</name>
    <name type="synonym">Gossypium mexicanum</name>
    <dbReference type="NCBI Taxonomy" id="3635"/>
    <lineage>
        <taxon>Eukaryota</taxon>
        <taxon>Viridiplantae</taxon>
        <taxon>Streptophyta</taxon>
        <taxon>Embryophyta</taxon>
        <taxon>Tracheophyta</taxon>
        <taxon>Spermatophyta</taxon>
        <taxon>Magnoliopsida</taxon>
        <taxon>eudicotyledons</taxon>
        <taxon>Gunneridae</taxon>
        <taxon>Pentapetalae</taxon>
        <taxon>rosids</taxon>
        <taxon>malvids</taxon>
        <taxon>Malvales</taxon>
        <taxon>Malvaceae</taxon>
        <taxon>Malvoideae</taxon>
        <taxon>Gossypium</taxon>
    </lineage>
</organism>
<gene>
    <name evidence="3" type="primary">LOC121217293</name>
</gene>
<dbReference type="GeneID" id="121217293"/>
<dbReference type="Gene3D" id="3.80.10.10">
    <property type="entry name" value="Ribonuclease Inhibitor"/>
    <property type="match status" value="1"/>
</dbReference>
<keyword evidence="2" id="KW-1185">Reference proteome</keyword>
<keyword evidence="1" id="KW-0611">Plant defense</keyword>
<dbReference type="PANTHER" id="PTHR36766">
    <property type="entry name" value="PLANT BROAD-SPECTRUM MILDEW RESISTANCE PROTEIN RPW8"/>
    <property type="match status" value="1"/>
</dbReference>
<sequence>MIEIFETVDVLEEKPVMKLTLLVLNAVAFLLHKPCNRLPQVLHELIFLTVIEIGNCRGLVSFAENNLPPNLKKLRIRKCENLEYLVDEKEDNKKLEYIAQEFEETACLESILLFRSGIKSLPRGLGKLKHLQEIWLLSCSNFVSFEESGLLTTSFRAFVVDNCGTFGALPKCMASTTSLQRLSVRNCSADISFPSEGFPANLTSLTISKAPKIYRSLVEWELNRLTSLQELVIRGVGCSNMVSFPEKGTGMMLPPLTHIILLEFENLEYMLSKGFQDLASLKELDIGECPKLTSLPDKDVLLSLGYLHIYSCPLLKEECFSDKGREWSKISC</sequence>
<accession>A0ABM3A1J9</accession>
<dbReference type="SUPFAM" id="SSF52058">
    <property type="entry name" value="L domain-like"/>
    <property type="match status" value="1"/>
</dbReference>
<dbReference type="InterPro" id="IPR032675">
    <property type="entry name" value="LRR_dom_sf"/>
</dbReference>
<name>A0ABM3A1J9_GOSHI</name>
<evidence type="ECO:0000313" key="2">
    <source>
        <dbReference type="Proteomes" id="UP000818029"/>
    </source>
</evidence>
<proteinExistence type="predicted"/>
<reference evidence="3" key="2">
    <citation type="submission" date="2025-08" db="UniProtKB">
        <authorList>
            <consortium name="RefSeq"/>
        </authorList>
    </citation>
    <scope>IDENTIFICATION</scope>
</reference>
<dbReference type="Proteomes" id="UP000818029">
    <property type="component" value="Chromosome D05"/>
</dbReference>